<protein>
    <submittedName>
        <fullName evidence="3">D-aminoacyl-tRNA deacylase</fullName>
        <ecNumber evidence="3">3.1.1.96</ecNumber>
    </submittedName>
</protein>
<accession>A0A644Z2K6</accession>
<dbReference type="InterPro" id="IPR001130">
    <property type="entry name" value="TatD-like"/>
</dbReference>
<evidence type="ECO:0000256" key="1">
    <source>
        <dbReference type="ARBA" id="ARBA00022723"/>
    </source>
</evidence>
<evidence type="ECO:0000313" key="3">
    <source>
        <dbReference type="EMBL" id="MPM35100.1"/>
    </source>
</evidence>
<organism evidence="3">
    <name type="scientific">bioreactor metagenome</name>
    <dbReference type="NCBI Taxonomy" id="1076179"/>
    <lineage>
        <taxon>unclassified sequences</taxon>
        <taxon>metagenomes</taxon>
        <taxon>ecological metagenomes</taxon>
    </lineage>
</organism>
<dbReference type="GO" id="GO:0051499">
    <property type="term" value="F:D-aminoacyl-tRNA deacylase activity"/>
    <property type="evidence" value="ECO:0007669"/>
    <property type="project" value="UniProtKB-EC"/>
</dbReference>
<dbReference type="CDD" id="cd01310">
    <property type="entry name" value="TatD_DNAse"/>
    <property type="match status" value="1"/>
</dbReference>
<dbReference type="GO" id="GO:0005829">
    <property type="term" value="C:cytosol"/>
    <property type="evidence" value="ECO:0007669"/>
    <property type="project" value="TreeGrafter"/>
</dbReference>
<keyword evidence="1" id="KW-0479">Metal-binding</keyword>
<comment type="caution">
    <text evidence="3">The sequence shown here is derived from an EMBL/GenBank/DDBJ whole genome shotgun (WGS) entry which is preliminary data.</text>
</comment>
<dbReference type="PIRSF" id="PIRSF005902">
    <property type="entry name" value="DNase_TatD"/>
    <property type="match status" value="1"/>
</dbReference>
<dbReference type="EC" id="3.1.1.96" evidence="3"/>
<dbReference type="AlphaFoldDB" id="A0A644Z2K6"/>
<dbReference type="Pfam" id="PF01026">
    <property type="entry name" value="TatD_DNase"/>
    <property type="match status" value="1"/>
</dbReference>
<reference evidence="3" key="1">
    <citation type="submission" date="2019-08" db="EMBL/GenBank/DDBJ databases">
        <authorList>
            <person name="Kucharzyk K."/>
            <person name="Murdoch R.W."/>
            <person name="Higgins S."/>
            <person name="Loffler F."/>
        </authorList>
    </citation>
    <scope>NUCLEOTIDE SEQUENCE</scope>
</reference>
<dbReference type="InterPro" id="IPR015991">
    <property type="entry name" value="TatD/YcfH-like"/>
</dbReference>
<dbReference type="SUPFAM" id="SSF51556">
    <property type="entry name" value="Metallo-dependent hydrolases"/>
    <property type="match status" value="1"/>
</dbReference>
<dbReference type="PANTHER" id="PTHR46124">
    <property type="entry name" value="D-AMINOACYL-TRNA DEACYLASE"/>
    <property type="match status" value="1"/>
</dbReference>
<dbReference type="GO" id="GO:0004536">
    <property type="term" value="F:DNA nuclease activity"/>
    <property type="evidence" value="ECO:0007669"/>
    <property type="project" value="InterPro"/>
</dbReference>
<dbReference type="PANTHER" id="PTHR46124:SF2">
    <property type="entry name" value="D-AMINOACYL-TRNA DEACYLASE"/>
    <property type="match status" value="1"/>
</dbReference>
<dbReference type="InterPro" id="IPR032466">
    <property type="entry name" value="Metal_Hydrolase"/>
</dbReference>
<dbReference type="NCBIfam" id="TIGR00010">
    <property type="entry name" value="YchF/TatD family DNA exonuclease"/>
    <property type="match status" value="1"/>
</dbReference>
<keyword evidence="2 3" id="KW-0378">Hydrolase</keyword>
<gene>
    <name evidence="3" type="primary">dtd3_14</name>
    <name evidence="3" type="ORF">SDC9_81690</name>
</gene>
<dbReference type="FunFam" id="3.20.20.140:FF:000005">
    <property type="entry name" value="TatD family hydrolase"/>
    <property type="match status" value="1"/>
</dbReference>
<dbReference type="EMBL" id="VSSQ01007178">
    <property type="protein sequence ID" value="MPM35100.1"/>
    <property type="molecule type" value="Genomic_DNA"/>
</dbReference>
<dbReference type="GO" id="GO:0046872">
    <property type="term" value="F:metal ion binding"/>
    <property type="evidence" value="ECO:0007669"/>
    <property type="project" value="UniProtKB-KW"/>
</dbReference>
<proteinExistence type="predicted"/>
<sequence>MYFDTHAHYDDAAFDEDRDALLSSLPEAGIELVVDPGCDVSSSRAAVALAEKFPHVYAAVGIHPGDCAGCGEGELAAIRALAAHPKAVAIGEIGLDYHWEDNPPKEFQKEIFRAQLTLAVELDLPVIVHDREAHGDCLSVVSEFPGVRGVFHCYSGSAELAEALLKRGWYLGFDGPVTYKNNRRGWEVAEMTPPERMLLETDAPYLTPVPNRGKRNDSRNLRYIAETLAAWRNMDPVELARITVENGKRLFGIEV</sequence>
<dbReference type="Gene3D" id="3.20.20.140">
    <property type="entry name" value="Metal-dependent hydrolases"/>
    <property type="match status" value="1"/>
</dbReference>
<name>A0A644Z2K6_9ZZZZ</name>
<evidence type="ECO:0000256" key="2">
    <source>
        <dbReference type="ARBA" id="ARBA00022801"/>
    </source>
</evidence>